<dbReference type="Proteomes" id="UP000516660">
    <property type="component" value="Chromosome"/>
</dbReference>
<dbReference type="InterPro" id="IPR005561">
    <property type="entry name" value="ANTAR"/>
</dbReference>
<dbReference type="SUPFAM" id="SSF52172">
    <property type="entry name" value="CheY-like"/>
    <property type="match status" value="1"/>
</dbReference>
<accession>A0A7L7Z1P3</accession>
<dbReference type="Pfam" id="PF13185">
    <property type="entry name" value="GAF_2"/>
    <property type="match status" value="1"/>
</dbReference>
<gene>
    <name evidence="6" type="ORF">H9X71_13560</name>
</gene>
<keyword evidence="2" id="KW-0418">Kinase</keyword>
<evidence type="ECO:0000313" key="7">
    <source>
        <dbReference type="Proteomes" id="UP000516660"/>
    </source>
</evidence>
<dbReference type="GO" id="GO:0016301">
    <property type="term" value="F:kinase activity"/>
    <property type="evidence" value="ECO:0007669"/>
    <property type="project" value="UniProtKB-KW"/>
</dbReference>
<dbReference type="PIRSF" id="PIRSF036625">
    <property type="entry name" value="GAF_ANTAR"/>
    <property type="match status" value="1"/>
</dbReference>
<dbReference type="InterPro" id="IPR036388">
    <property type="entry name" value="WH-like_DNA-bd_sf"/>
</dbReference>
<dbReference type="Gene3D" id="3.30.450.40">
    <property type="match status" value="1"/>
</dbReference>
<evidence type="ECO:0000259" key="5">
    <source>
        <dbReference type="PROSITE" id="PS50921"/>
    </source>
</evidence>
<evidence type="ECO:0000256" key="2">
    <source>
        <dbReference type="ARBA" id="ARBA00022777"/>
    </source>
</evidence>
<evidence type="ECO:0000313" key="6">
    <source>
        <dbReference type="EMBL" id="QOD43591.1"/>
    </source>
</evidence>
<evidence type="ECO:0000256" key="3">
    <source>
        <dbReference type="ARBA" id="ARBA00023015"/>
    </source>
</evidence>
<dbReference type="InterPro" id="IPR012074">
    <property type="entry name" value="GAF_ANTAR"/>
</dbReference>
<dbReference type="GO" id="GO:0003723">
    <property type="term" value="F:RNA binding"/>
    <property type="evidence" value="ECO:0007669"/>
    <property type="project" value="InterPro"/>
</dbReference>
<dbReference type="PROSITE" id="PS50921">
    <property type="entry name" value="ANTAR"/>
    <property type="match status" value="1"/>
</dbReference>
<dbReference type="AlphaFoldDB" id="A0A7L7Z1P3"/>
<proteinExistence type="predicted"/>
<name>A0A7L7Z1P3_9MICO</name>
<keyword evidence="4" id="KW-0804">Transcription</keyword>
<evidence type="ECO:0000256" key="4">
    <source>
        <dbReference type="ARBA" id="ARBA00023163"/>
    </source>
</evidence>
<sequence>MTEHEPDLRSIFTALADSLVASDIVQALNDLVGACVDHTSATEGGIVLADRDGVLHVIASTSERAADVEEAQLGAHEGPCLDCVRDGEAVEVPDLDDMLQEWPEFARIAEDRGFRAVHATPMRLRGRTLGSLCLFAPTPGPLSDRDAALVQTLADAATLSVLQQDAIHRGQALSDQLQQALDSRVVIEQAKGALAHRLGVTPDEAFAHLRRQARSTGRRIHDVAAEVVRPDRGSRAS</sequence>
<feature type="domain" description="ANTAR" evidence="5">
    <location>
        <begin position="167"/>
        <end position="228"/>
    </location>
</feature>
<dbReference type="EMBL" id="CP061274">
    <property type="protein sequence ID" value="QOD43591.1"/>
    <property type="molecule type" value="Genomic_DNA"/>
</dbReference>
<protein>
    <submittedName>
        <fullName evidence="6">GAF and ANTAR domain-containing protein</fullName>
    </submittedName>
</protein>
<dbReference type="Gene3D" id="1.10.10.10">
    <property type="entry name" value="Winged helix-like DNA-binding domain superfamily/Winged helix DNA-binding domain"/>
    <property type="match status" value="1"/>
</dbReference>
<reference evidence="6 7" key="1">
    <citation type="submission" date="2020-08" db="EMBL/GenBank/DDBJ databases">
        <title>Description of Clavibacter zhangzhiyonge sp. nov., a phytopathogenic actinobacterium isolated from barley seeds, causing leaf brown spot and decline.</title>
        <authorList>
            <person name="Tian Q."/>
            <person name="Chuan J."/>
            <person name="Zhao W."/>
            <person name="Li X."/>
        </authorList>
    </citation>
    <scope>NUCLEOTIDE SEQUENCE [LARGE SCALE GENOMIC DNA]</scope>
    <source>
        <strain evidence="6 7">DM1</strain>
    </source>
</reference>
<keyword evidence="1" id="KW-0808">Transferase</keyword>
<dbReference type="RefSeq" id="WP_191147550.1">
    <property type="nucleotide sequence ID" value="NZ_CP061274.1"/>
</dbReference>
<evidence type="ECO:0000256" key="1">
    <source>
        <dbReference type="ARBA" id="ARBA00022679"/>
    </source>
</evidence>
<dbReference type="KEGG" id="czh:H9X71_13560"/>
<keyword evidence="7" id="KW-1185">Reference proteome</keyword>
<dbReference type="InterPro" id="IPR003018">
    <property type="entry name" value="GAF"/>
</dbReference>
<dbReference type="Pfam" id="PF03861">
    <property type="entry name" value="ANTAR"/>
    <property type="match status" value="1"/>
</dbReference>
<dbReference type="InterPro" id="IPR011006">
    <property type="entry name" value="CheY-like_superfamily"/>
</dbReference>
<keyword evidence="3" id="KW-0805">Transcription regulation</keyword>
<organism evidence="6 7">
    <name type="scientific">Clavibacter zhangzhiyongii</name>
    <dbReference type="NCBI Taxonomy" id="2768071"/>
    <lineage>
        <taxon>Bacteria</taxon>
        <taxon>Bacillati</taxon>
        <taxon>Actinomycetota</taxon>
        <taxon>Actinomycetes</taxon>
        <taxon>Micrococcales</taxon>
        <taxon>Microbacteriaceae</taxon>
        <taxon>Clavibacter</taxon>
    </lineage>
</organism>
<dbReference type="SUPFAM" id="SSF55781">
    <property type="entry name" value="GAF domain-like"/>
    <property type="match status" value="1"/>
</dbReference>
<dbReference type="SMART" id="SM00065">
    <property type="entry name" value="GAF"/>
    <property type="match status" value="1"/>
</dbReference>
<dbReference type="InterPro" id="IPR029016">
    <property type="entry name" value="GAF-like_dom_sf"/>
</dbReference>
<dbReference type="SMART" id="SM01012">
    <property type="entry name" value="ANTAR"/>
    <property type="match status" value="1"/>
</dbReference>